<protein>
    <recommendedName>
        <fullName evidence="9">Periplasmic heavy metal sensor</fullName>
    </recommendedName>
</protein>
<dbReference type="InterPro" id="IPR025961">
    <property type="entry name" value="Metal_resist"/>
</dbReference>
<dbReference type="AlphaFoldDB" id="A0A2V1K3R7"/>
<evidence type="ECO:0000313" key="8">
    <source>
        <dbReference type="Proteomes" id="UP000245212"/>
    </source>
</evidence>
<dbReference type="RefSeq" id="WP_109060277.1">
    <property type="nucleotide sequence ID" value="NZ_QETA01000001.1"/>
</dbReference>
<keyword evidence="4" id="KW-0574">Periplasm</keyword>
<feature type="signal peptide" evidence="6">
    <location>
        <begin position="1"/>
        <end position="29"/>
    </location>
</feature>
<evidence type="ECO:0000256" key="6">
    <source>
        <dbReference type="SAM" id="SignalP"/>
    </source>
</evidence>
<evidence type="ECO:0000256" key="2">
    <source>
        <dbReference type="ARBA" id="ARBA00008441"/>
    </source>
</evidence>
<evidence type="ECO:0000256" key="1">
    <source>
        <dbReference type="ARBA" id="ARBA00004418"/>
    </source>
</evidence>
<proteinExistence type="inferred from homology"/>
<dbReference type="PANTHER" id="PTHR38102">
    <property type="entry name" value="PERIPLASMIC CHAPERONE SPY"/>
    <property type="match status" value="1"/>
</dbReference>
<evidence type="ECO:0000256" key="5">
    <source>
        <dbReference type="SAM" id="MobiDB-lite"/>
    </source>
</evidence>
<dbReference type="Proteomes" id="UP000245212">
    <property type="component" value="Unassembled WGS sequence"/>
</dbReference>
<accession>A0A2V1K3R7</accession>
<feature type="chain" id="PRO_5015998844" description="Periplasmic heavy metal sensor" evidence="6">
    <location>
        <begin position="30"/>
        <end position="179"/>
    </location>
</feature>
<evidence type="ECO:0008006" key="9">
    <source>
        <dbReference type="Google" id="ProtNLM"/>
    </source>
</evidence>
<dbReference type="GO" id="GO:0051082">
    <property type="term" value="F:unfolded protein binding"/>
    <property type="evidence" value="ECO:0007669"/>
    <property type="project" value="TreeGrafter"/>
</dbReference>
<keyword evidence="3 6" id="KW-0732">Signal</keyword>
<dbReference type="Pfam" id="PF13801">
    <property type="entry name" value="Metal_resist"/>
    <property type="match status" value="1"/>
</dbReference>
<name>A0A2V1K3R7_9BURK</name>
<comment type="similarity">
    <text evidence="2">Belongs to the CpxP/Spy family.</text>
</comment>
<sequence length="179" mass="19979">MQSTRNLSRSFRLLGSAAVLALASHAALAQPPAPGQERGRHEAHGASTPHLMAHAGIQGERPLHGMRGLDLSREQEDRIFAIRHASVPDMRNAHLAIRDARRALHELGKADRFDEKQAEQLSTSLAQAIARSEVLRLRTDQQVRAVLTPEQRQQWDERQTRRHGGPDQHEPRHAPPAES</sequence>
<evidence type="ECO:0000256" key="3">
    <source>
        <dbReference type="ARBA" id="ARBA00022729"/>
    </source>
</evidence>
<organism evidence="7 8">
    <name type="scientific">Corticimicrobacter populi</name>
    <dbReference type="NCBI Taxonomy" id="2175229"/>
    <lineage>
        <taxon>Bacteria</taxon>
        <taxon>Pseudomonadati</taxon>
        <taxon>Pseudomonadota</taxon>
        <taxon>Betaproteobacteria</taxon>
        <taxon>Burkholderiales</taxon>
        <taxon>Alcaligenaceae</taxon>
        <taxon>Corticimicrobacter</taxon>
    </lineage>
</organism>
<keyword evidence="8" id="KW-1185">Reference proteome</keyword>
<reference evidence="8" key="1">
    <citation type="submission" date="2018-05" db="EMBL/GenBank/DDBJ databases">
        <authorList>
            <person name="Li Y."/>
        </authorList>
    </citation>
    <scope>NUCLEOTIDE SEQUENCE [LARGE SCALE GENOMIC DNA]</scope>
    <source>
        <strain evidence="8">3d-2-2</strain>
    </source>
</reference>
<evidence type="ECO:0000313" key="7">
    <source>
        <dbReference type="EMBL" id="PWF24873.1"/>
    </source>
</evidence>
<comment type="caution">
    <text evidence="7">The sequence shown here is derived from an EMBL/GenBank/DDBJ whole genome shotgun (WGS) entry which is preliminary data.</text>
</comment>
<feature type="region of interest" description="Disordered" evidence="5">
    <location>
        <begin position="145"/>
        <end position="179"/>
    </location>
</feature>
<dbReference type="InterPro" id="IPR012899">
    <property type="entry name" value="LTXXQ"/>
</dbReference>
<dbReference type="InterPro" id="IPR052211">
    <property type="entry name" value="Cpx_auxiliary_protein"/>
</dbReference>
<comment type="subcellular location">
    <subcellularLocation>
        <location evidence="1">Periplasm</location>
    </subcellularLocation>
</comment>
<dbReference type="GO" id="GO:0030288">
    <property type="term" value="C:outer membrane-bounded periplasmic space"/>
    <property type="evidence" value="ECO:0007669"/>
    <property type="project" value="TreeGrafter"/>
</dbReference>
<dbReference type="PANTHER" id="PTHR38102:SF1">
    <property type="entry name" value="PERIPLASMIC CHAPERONE SPY"/>
    <property type="match status" value="1"/>
</dbReference>
<gene>
    <name evidence="7" type="ORF">DD235_01450</name>
</gene>
<dbReference type="PIRSF" id="PIRSF034445">
    <property type="entry name" value="CpxP_Spy"/>
    <property type="match status" value="1"/>
</dbReference>
<feature type="compositionally biased region" description="Basic and acidic residues" evidence="5">
    <location>
        <begin position="153"/>
        <end position="179"/>
    </location>
</feature>
<dbReference type="EMBL" id="QETA01000001">
    <property type="protein sequence ID" value="PWF24873.1"/>
    <property type="molecule type" value="Genomic_DNA"/>
</dbReference>
<evidence type="ECO:0000256" key="4">
    <source>
        <dbReference type="ARBA" id="ARBA00022764"/>
    </source>
</evidence>
<dbReference type="Gene3D" id="1.20.120.1490">
    <property type="match status" value="1"/>
</dbReference>
<dbReference type="CDD" id="cd09916">
    <property type="entry name" value="CpxP_like"/>
    <property type="match status" value="1"/>
</dbReference>